<reference evidence="1 2" key="1">
    <citation type="journal article" date="2021" name="Elife">
        <title>Chloroplast acquisition without the gene transfer in kleptoplastic sea slugs, Plakobranchus ocellatus.</title>
        <authorList>
            <person name="Maeda T."/>
            <person name="Takahashi S."/>
            <person name="Yoshida T."/>
            <person name="Shimamura S."/>
            <person name="Takaki Y."/>
            <person name="Nagai Y."/>
            <person name="Toyoda A."/>
            <person name="Suzuki Y."/>
            <person name="Arimoto A."/>
            <person name="Ishii H."/>
            <person name="Satoh N."/>
            <person name="Nishiyama T."/>
            <person name="Hasebe M."/>
            <person name="Maruyama T."/>
            <person name="Minagawa J."/>
            <person name="Obokata J."/>
            <person name="Shigenobu S."/>
        </authorList>
    </citation>
    <scope>NUCLEOTIDE SEQUENCE [LARGE SCALE GENOMIC DNA]</scope>
</reference>
<evidence type="ECO:0000313" key="1">
    <source>
        <dbReference type="EMBL" id="GFO28761.1"/>
    </source>
</evidence>
<proteinExistence type="predicted"/>
<evidence type="ECO:0000313" key="2">
    <source>
        <dbReference type="Proteomes" id="UP000735302"/>
    </source>
</evidence>
<keyword evidence="2" id="KW-1185">Reference proteome</keyword>
<accession>A0AAV4C7S5</accession>
<dbReference type="EMBL" id="BLXT01006082">
    <property type="protein sequence ID" value="GFO28761.1"/>
    <property type="molecule type" value="Genomic_DNA"/>
</dbReference>
<comment type="caution">
    <text evidence="1">The sequence shown here is derived from an EMBL/GenBank/DDBJ whole genome shotgun (WGS) entry which is preliminary data.</text>
</comment>
<sequence>MLVAWIADHDSEDWHTGIKFVQFQKNSALYFGIKCSPYFTMLDCEACVGLTTSSLPVGVIARMETEEDLLAVTPTRPDYDNDNFLSRSVGVANLLPIMLKVLIFLENKKKT</sequence>
<gene>
    <name evidence="1" type="ORF">PoB_005526600</name>
</gene>
<protein>
    <submittedName>
        <fullName evidence="1">KRAB-A domain-containing protein 2</fullName>
    </submittedName>
</protein>
<dbReference type="AlphaFoldDB" id="A0AAV4C7S5"/>
<name>A0AAV4C7S5_9GAST</name>
<organism evidence="1 2">
    <name type="scientific">Plakobranchus ocellatus</name>
    <dbReference type="NCBI Taxonomy" id="259542"/>
    <lineage>
        <taxon>Eukaryota</taxon>
        <taxon>Metazoa</taxon>
        <taxon>Spiralia</taxon>
        <taxon>Lophotrochozoa</taxon>
        <taxon>Mollusca</taxon>
        <taxon>Gastropoda</taxon>
        <taxon>Heterobranchia</taxon>
        <taxon>Euthyneura</taxon>
        <taxon>Panpulmonata</taxon>
        <taxon>Sacoglossa</taxon>
        <taxon>Placobranchoidea</taxon>
        <taxon>Plakobranchidae</taxon>
        <taxon>Plakobranchus</taxon>
    </lineage>
</organism>
<dbReference type="Proteomes" id="UP000735302">
    <property type="component" value="Unassembled WGS sequence"/>
</dbReference>